<sequence>MKKLLPVALLLCTLFSMSGFKPAPFVNVKENVAKFVDLPLTGTVDGSGGTYTYTVYTSSITFKLGATTVGTWYSTYDGVNTYTFTGMQSATGISSVLLHHATWDPYWIVEFFSPF</sequence>
<keyword evidence="3" id="KW-1185">Reference proteome</keyword>
<protein>
    <submittedName>
        <fullName evidence="2">Uncharacterized protein</fullName>
    </submittedName>
</protein>
<evidence type="ECO:0000256" key="1">
    <source>
        <dbReference type="SAM" id="SignalP"/>
    </source>
</evidence>
<dbReference type="EMBL" id="WRXO01000001">
    <property type="protein sequence ID" value="MVT39017.1"/>
    <property type="molecule type" value="Genomic_DNA"/>
</dbReference>
<reference evidence="2 3" key="1">
    <citation type="submission" date="2019-12" db="EMBL/GenBank/DDBJ databases">
        <title>The draft genomic sequence of strain Chitinophaga oryziterrae JCM 16595.</title>
        <authorList>
            <person name="Zhang X."/>
        </authorList>
    </citation>
    <scope>NUCLEOTIDE SEQUENCE [LARGE SCALE GENOMIC DNA]</scope>
    <source>
        <strain evidence="2 3">JCM 16595</strain>
    </source>
</reference>
<dbReference type="RefSeq" id="WP_157297723.1">
    <property type="nucleotide sequence ID" value="NZ_BAAAZB010000005.1"/>
</dbReference>
<feature type="chain" id="PRO_5027100421" evidence="1">
    <location>
        <begin position="19"/>
        <end position="115"/>
    </location>
</feature>
<dbReference type="Proteomes" id="UP000468388">
    <property type="component" value="Unassembled WGS sequence"/>
</dbReference>
<gene>
    <name evidence="2" type="ORF">GO495_00350</name>
</gene>
<dbReference type="AlphaFoldDB" id="A0A6N8J1C9"/>
<keyword evidence="1" id="KW-0732">Signal</keyword>
<organism evidence="2 3">
    <name type="scientific">Chitinophaga oryziterrae</name>
    <dbReference type="NCBI Taxonomy" id="1031224"/>
    <lineage>
        <taxon>Bacteria</taxon>
        <taxon>Pseudomonadati</taxon>
        <taxon>Bacteroidota</taxon>
        <taxon>Chitinophagia</taxon>
        <taxon>Chitinophagales</taxon>
        <taxon>Chitinophagaceae</taxon>
        <taxon>Chitinophaga</taxon>
    </lineage>
</organism>
<accession>A0A6N8J1C9</accession>
<evidence type="ECO:0000313" key="2">
    <source>
        <dbReference type="EMBL" id="MVT39017.1"/>
    </source>
</evidence>
<evidence type="ECO:0000313" key="3">
    <source>
        <dbReference type="Proteomes" id="UP000468388"/>
    </source>
</evidence>
<name>A0A6N8J1C9_9BACT</name>
<dbReference type="OrthoDB" id="670948at2"/>
<comment type="caution">
    <text evidence="2">The sequence shown here is derived from an EMBL/GenBank/DDBJ whole genome shotgun (WGS) entry which is preliminary data.</text>
</comment>
<feature type="signal peptide" evidence="1">
    <location>
        <begin position="1"/>
        <end position="18"/>
    </location>
</feature>
<proteinExistence type="predicted"/>